<dbReference type="OrthoDB" id="9811073at2"/>
<dbReference type="PANTHER" id="PTHR11669">
    <property type="entry name" value="REPLICATION FACTOR C / DNA POLYMERASE III GAMMA-TAU SUBUNIT"/>
    <property type="match status" value="1"/>
</dbReference>
<name>A0A512N3G9_9HYPH</name>
<dbReference type="GO" id="GO:0006261">
    <property type="term" value="P:DNA-templated DNA replication"/>
    <property type="evidence" value="ECO:0007669"/>
    <property type="project" value="TreeGrafter"/>
</dbReference>
<evidence type="ECO:0000313" key="2">
    <source>
        <dbReference type="EMBL" id="GEP53548.1"/>
    </source>
</evidence>
<reference evidence="2 3" key="1">
    <citation type="submission" date="2019-07" db="EMBL/GenBank/DDBJ databases">
        <title>Whole genome shotgun sequence of Reyranella soli NBRC 108950.</title>
        <authorList>
            <person name="Hosoyama A."/>
            <person name="Uohara A."/>
            <person name="Ohji S."/>
            <person name="Ichikawa N."/>
        </authorList>
    </citation>
    <scope>NUCLEOTIDE SEQUENCE [LARGE SCALE GENOMIC DNA]</scope>
    <source>
        <strain evidence="2 3">NBRC 108950</strain>
    </source>
</reference>
<evidence type="ECO:0000313" key="3">
    <source>
        <dbReference type="Proteomes" id="UP000321058"/>
    </source>
</evidence>
<evidence type="ECO:0000259" key="1">
    <source>
        <dbReference type="SMART" id="SM00382"/>
    </source>
</evidence>
<dbReference type="Proteomes" id="UP000321058">
    <property type="component" value="Unassembled WGS sequence"/>
</dbReference>
<sequence>MARGKASVDASELEKLEWPYHWPPPWRAVRLLGHETAEKTMLAAHGSGRLHHAWLMAGPRGIGKATLAWRFARFLLCGSQQGGLFGGGAPEGLDVAADAPGRSLVDARSHPDLFHLRRTLNPDTGRMRAEIAVDDVRELGAFMHMTPAMGQWRVAIVDSADEMNRNSANAVLKILEEPPPNAVLLIVAHAPGRLLPTIRSRCRRLALQPLANDIVERLLGDYAPDVKAEERAALARLAEGSIGRALELAGAGSLELYSEMVSVLATLPELDMARLHGFAERFARRGEEANAAWRSLNYLFDGWLKGLARQSALGGEAAPVVPAERGLQARLLAAASLDRWIVAWEKAAELLSGADRVNLDRKQTVLGSFLALQSAMR</sequence>
<dbReference type="Pfam" id="PF13177">
    <property type="entry name" value="DNA_pol3_delta2"/>
    <property type="match status" value="1"/>
</dbReference>
<dbReference type="InterPro" id="IPR027417">
    <property type="entry name" value="P-loop_NTPase"/>
</dbReference>
<dbReference type="EMBL" id="BKAJ01000012">
    <property type="protein sequence ID" value="GEP53548.1"/>
    <property type="molecule type" value="Genomic_DNA"/>
</dbReference>
<organism evidence="2 3">
    <name type="scientific">Reyranella soli</name>
    <dbReference type="NCBI Taxonomy" id="1230389"/>
    <lineage>
        <taxon>Bacteria</taxon>
        <taxon>Pseudomonadati</taxon>
        <taxon>Pseudomonadota</taxon>
        <taxon>Alphaproteobacteria</taxon>
        <taxon>Hyphomicrobiales</taxon>
        <taxon>Reyranellaceae</taxon>
        <taxon>Reyranella</taxon>
    </lineage>
</organism>
<dbReference type="GO" id="GO:0009360">
    <property type="term" value="C:DNA polymerase III complex"/>
    <property type="evidence" value="ECO:0007669"/>
    <property type="project" value="TreeGrafter"/>
</dbReference>
<dbReference type="InterPro" id="IPR050238">
    <property type="entry name" value="DNA_Rep/Repair_Clamp_Loader"/>
</dbReference>
<dbReference type="SMART" id="SM00382">
    <property type="entry name" value="AAA"/>
    <property type="match status" value="1"/>
</dbReference>
<proteinExistence type="predicted"/>
<gene>
    <name evidence="2" type="ORF">RSO01_07140</name>
</gene>
<comment type="caution">
    <text evidence="2">The sequence shown here is derived from an EMBL/GenBank/DDBJ whole genome shotgun (WGS) entry which is preliminary data.</text>
</comment>
<dbReference type="PANTHER" id="PTHR11669:SF8">
    <property type="entry name" value="DNA POLYMERASE III SUBUNIT DELTA"/>
    <property type="match status" value="1"/>
</dbReference>
<accession>A0A512N3G9</accession>
<keyword evidence="3" id="KW-1185">Reference proteome</keyword>
<feature type="domain" description="AAA+ ATPase" evidence="1">
    <location>
        <begin position="50"/>
        <end position="210"/>
    </location>
</feature>
<dbReference type="RefSeq" id="WP_147146296.1">
    <property type="nucleotide sequence ID" value="NZ_BKAJ01000012.1"/>
</dbReference>
<dbReference type="Gene3D" id="3.40.50.300">
    <property type="entry name" value="P-loop containing nucleotide triphosphate hydrolases"/>
    <property type="match status" value="1"/>
</dbReference>
<dbReference type="SUPFAM" id="SSF52540">
    <property type="entry name" value="P-loop containing nucleoside triphosphate hydrolases"/>
    <property type="match status" value="1"/>
</dbReference>
<dbReference type="InterPro" id="IPR003593">
    <property type="entry name" value="AAA+_ATPase"/>
</dbReference>
<dbReference type="NCBIfam" id="NF005677">
    <property type="entry name" value="PRK07471.1"/>
    <property type="match status" value="1"/>
</dbReference>
<dbReference type="AlphaFoldDB" id="A0A512N3G9"/>
<protein>
    <submittedName>
        <fullName evidence="2">DNA polymerase III subunit delta</fullName>
    </submittedName>
</protein>